<dbReference type="PANTHER" id="PTHR39332">
    <property type="entry name" value="BLL4707 PROTEIN"/>
    <property type="match status" value="1"/>
</dbReference>
<dbReference type="RefSeq" id="WP_142602829.1">
    <property type="nucleotide sequence ID" value="NZ_FXSZ01000003.1"/>
</dbReference>
<dbReference type="EMBL" id="FXSZ01000003">
    <property type="protein sequence ID" value="SMO56459.1"/>
    <property type="molecule type" value="Genomic_DNA"/>
</dbReference>
<protein>
    <recommendedName>
        <fullName evidence="4">Polyketide cyclase / dehydrase and lipid transport</fullName>
    </recommendedName>
</protein>
<dbReference type="SUPFAM" id="SSF55961">
    <property type="entry name" value="Bet v1-like"/>
    <property type="match status" value="1"/>
</dbReference>
<proteinExistence type="predicted"/>
<evidence type="ECO:0008006" key="4">
    <source>
        <dbReference type="Google" id="ProtNLM"/>
    </source>
</evidence>
<accession>A0A521CAL0</accession>
<feature type="chain" id="PRO_5022152235" description="Polyketide cyclase / dehydrase and lipid transport" evidence="1">
    <location>
        <begin position="25"/>
        <end position="181"/>
    </location>
</feature>
<feature type="signal peptide" evidence="1">
    <location>
        <begin position="1"/>
        <end position="24"/>
    </location>
</feature>
<dbReference type="Gene3D" id="3.30.530.20">
    <property type="match status" value="1"/>
</dbReference>
<dbReference type="AlphaFoldDB" id="A0A521CAL0"/>
<keyword evidence="1" id="KW-0732">Signal</keyword>
<dbReference type="PANTHER" id="PTHR39332:SF7">
    <property type="entry name" value="SRPBCC FAMILY PROTEIN"/>
    <property type="match status" value="1"/>
</dbReference>
<evidence type="ECO:0000313" key="3">
    <source>
        <dbReference type="Proteomes" id="UP000315971"/>
    </source>
</evidence>
<sequence length="181" mass="19956">MKKTLLAIFILSLVAILSPKRSHAQMGTAQTVEWDVTKIAIVKADQESAWNLLSNLKKITVSSKGFVKSAEIKGSDLPCDRVLIFADGSTRTEEIKQIDQNYKFLVYGIKKESLPKDVESATIAVFTKSKDGMTEVKWLARIEGKAEAKQALKAQLETEFSQYSSGIINLFSTSIPAAKVN</sequence>
<evidence type="ECO:0000256" key="1">
    <source>
        <dbReference type="SAM" id="SignalP"/>
    </source>
</evidence>
<keyword evidence="3" id="KW-1185">Reference proteome</keyword>
<dbReference type="OrthoDB" id="709510at2"/>
<dbReference type="Proteomes" id="UP000315971">
    <property type="component" value="Unassembled WGS sequence"/>
</dbReference>
<dbReference type="InterPro" id="IPR023393">
    <property type="entry name" value="START-like_dom_sf"/>
</dbReference>
<reference evidence="2 3" key="1">
    <citation type="submission" date="2017-05" db="EMBL/GenBank/DDBJ databases">
        <authorList>
            <person name="Varghese N."/>
            <person name="Submissions S."/>
        </authorList>
    </citation>
    <scope>NUCLEOTIDE SEQUENCE [LARGE SCALE GENOMIC DNA]</scope>
    <source>
        <strain evidence="2 3">DSM 21342</strain>
    </source>
</reference>
<organism evidence="2 3">
    <name type="scientific">Solitalea koreensis</name>
    <dbReference type="NCBI Taxonomy" id="543615"/>
    <lineage>
        <taxon>Bacteria</taxon>
        <taxon>Pseudomonadati</taxon>
        <taxon>Bacteroidota</taxon>
        <taxon>Sphingobacteriia</taxon>
        <taxon>Sphingobacteriales</taxon>
        <taxon>Sphingobacteriaceae</taxon>
        <taxon>Solitalea</taxon>
    </lineage>
</organism>
<name>A0A521CAL0_9SPHI</name>
<gene>
    <name evidence="2" type="ORF">SAMN06265350_103363</name>
</gene>
<evidence type="ECO:0000313" key="2">
    <source>
        <dbReference type="EMBL" id="SMO56459.1"/>
    </source>
</evidence>